<name>A0A417YG79_9BACI</name>
<evidence type="ECO:0000256" key="5">
    <source>
        <dbReference type="ARBA" id="ARBA00011738"/>
    </source>
</evidence>
<keyword evidence="9 16" id="KW-0547">Nucleotide-binding</keyword>
<keyword evidence="16" id="KW-0479">Metal-binding</keyword>
<comment type="cofactor">
    <cofactor evidence="2">
        <name>K(+)</name>
        <dbReference type="ChEBI" id="CHEBI:29103"/>
    </cofactor>
</comment>
<comment type="caution">
    <text evidence="17">The sequence shown here is derived from an EMBL/GenBank/DDBJ whole genome shotgun (WGS) entry which is preliminary data.</text>
</comment>
<evidence type="ECO:0000256" key="14">
    <source>
        <dbReference type="ARBA" id="ARBA00038036"/>
    </source>
</evidence>
<dbReference type="NCBIfam" id="NF009847">
    <property type="entry name" value="PRK13318.1-5"/>
    <property type="match status" value="1"/>
</dbReference>
<keyword evidence="10 16" id="KW-0418">Kinase</keyword>
<keyword evidence="11 16" id="KW-0067">ATP-binding</keyword>
<organism evidence="17 18">
    <name type="scientific">Neobacillus notoginsengisoli</name>
    <dbReference type="NCBI Taxonomy" id="1578198"/>
    <lineage>
        <taxon>Bacteria</taxon>
        <taxon>Bacillati</taxon>
        <taxon>Bacillota</taxon>
        <taxon>Bacilli</taxon>
        <taxon>Bacillales</taxon>
        <taxon>Bacillaceae</taxon>
        <taxon>Neobacillus</taxon>
    </lineage>
</organism>
<dbReference type="NCBIfam" id="NF009843">
    <property type="entry name" value="PRK13318.1-1"/>
    <property type="match status" value="1"/>
</dbReference>
<dbReference type="HAMAP" id="MF_01274">
    <property type="entry name" value="Pantothen_kinase_3"/>
    <property type="match status" value="1"/>
</dbReference>
<dbReference type="Pfam" id="PF03309">
    <property type="entry name" value="Pan_kinase"/>
    <property type="match status" value="1"/>
</dbReference>
<feature type="active site" description="Proton acceptor" evidence="16">
    <location>
        <position position="126"/>
    </location>
</feature>
<dbReference type="EC" id="2.7.1.33" evidence="6 16"/>
<comment type="catalytic activity">
    <reaction evidence="1 16">
        <text>(R)-pantothenate + ATP = (R)-4'-phosphopantothenate + ADP + H(+)</text>
        <dbReference type="Rhea" id="RHEA:16373"/>
        <dbReference type="ChEBI" id="CHEBI:10986"/>
        <dbReference type="ChEBI" id="CHEBI:15378"/>
        <dbReference type="ChEBI" id="CHEBI:29032"/>
        <dbReference type="ChEBI" id="CHEBI:30616"/>
        <dbReference type="ChEBI" id="CHEBI:456216"/>
        <dbReference type="EC" id="2.7.1.33"/>
    </reaction>
</comment>
<feature type="binding site" evidence="16">
    <location>
        <position position="117"/>
    </location>
    <ligand>
        <name>substrate</name>
    </ligand>
</feature>
<comment type="subunit">
    <text evidence="5 16">Homodimer.</text>
</comment>
<evidence type="ECO:0000256" key="12">
    <source>
        <dbReference type="ARBA" id="ARBA00022958"/>
    </source>
</evidence>
<keyword evidence="7 16" id="KW-0963">Cytoplasm</keyword>
<feature type="binding site" evidence="16">
    <location>
        <position position="146"/>
    </location>
    <ligand>
        <name>K(+)</name>
        <dbReference type="ChEBI" id="CHEBI:29103"/>
    </ligand>
</feature>
<dbReference type="PANTHER" id="PTHR34265:SF1">
    <property type="entry name" value="TYPE III PANTOTHENATE KINASE"/>
    <property type="match status" value="1"/>
</dbReference>
<comment type="pathway">
    <text evidence="4 16">Cofactor biosynthesis; coenzyme A biosynthesis; CoA from (R)-pantothenate: step 1/5.</text>
</comment>
<comment type="function">
    <text evidence="16">Catalyzes the phosphorylation of pantothenate (Pan), the first step in CoA biosynthesis.</text>
</comment>
<feature type="binding site" evidence="16">
    <location>
        <position position="201"/>
    </location>
    <ligand>
        <name>substrate</name>
    </ligand>
</feature>
<sequence length="277" mass="30481">MSGRLLANLNLRKVVRQLIFVFDVGNTNIVLGVYKGEELLHHWRIETNRNRSEDEYGMIIKSLFEHSGLSFADIEGIIISSVVPPIMFSLEKMCEKYFGVKPLIVGPGIKTGLDIKYENPREVGADRIVNAVAAIHEYGSPLVIVDFGTATTYCYVNDQKQYMGGAIAPGVGISTEALYSRAAKLPRIEIVRPEGVIGKNTVAAMQAGIVYGYVGMVEGIVKRMLTIGQKTPTVIATGGLSSLIAEESKIIDIVDPFLTLKGLRLIYRRNMDNKQES</sequence>
<proteinExistence type="inferred from homology"/>
<evidence type="ECO:0000256" key="10">
    <source>
        <dbReference type="ARBA" id="ARBA00022777"/>
    </source>
</evidence>
<dbReference type="GO" id="GO:0004594">
    <property type="term" value="F:pantothenate kinase activity"/>
    <property type="evidence" value="ECO:0007669"/>
    <property type="project" value="UniProtKB-UniRule"/>
</dbReference>
<feature type="binding site" evidence="16">
    <location>
        <begin position="23"/>
        <end position="30"/>
    </location>
    <ligand>
        <name>ATP</name>
        <dbReference type="ChEBI" id="CHEBI:30616"/>
    </ligand>
</feature>
<evidence type="ECO:0000256" key="7">
    <source>
        <dbReference type="ARBA" id="ARBA00022490"/>
    </source>
</evidence>
<dbReference type="EMBL" id="QWEG01000021">
    <property type="protein sequence ID" value="RHW31823.1"/>
    <property type="molecule type" value="Genomic_DNA"/>
</dbReference>
<keyword evidence="12 16" id="KW-0630">Potassium</keyword>
<comment type="similarity">
    <text evidence="14 16">Belongs to the type III pantothenate kinase family.</text>
</comment>
<dbReference type="SUPFAM" id="SSF53067">
    <property type="entry name" value="Actin-like ATPase domain"/>
    <property type="match status" value="2"/>
</dbReference>
<evidence type="ECO:0000256" key="3">
    <source>
        <dbReference type="ARBA" id="ARBA00004496"/>
    </source>
</evidence>
<feature type="binding site" evidence="16">
    <location>
        <begin position="124"/>
        <end position="127"/>
    </location>
    <ligand>
        <name>substrate</name>
    </ligand>
</feature>
<reference evidence="17 18" key="1">
    <citation type="journal article" date="2017" name="Int. J. Syst. Evol. Microbiol.">
        <title>Bacillus notoginsengisoli sp. nov., a novel bacterium isolated from the rhizosphere of Panax notoginseng.</title>
        <authorList>
            <person name="Zhang M.Y."/>
            <person name="Cheng J."/>
            <person name="Cai Y."/>
            <person name="Zhang T.Y."/>
            <person name="Wu Y.Y."/>
            <person name="Manikprabhu D."/>
            <person name="Li W.J."/>
            <person name="Zhang Y.X."/>
        </authorList>
    </citation>
    <scope>NUCLEOTIDE SEQUENCE [LARGE SCALE GENOMIC DNA]</scope>
    <source>
        <strain evidence="17 18">JCM 30743</strain>
    </source>
</reference>
<evidence type="ECO:0000256" key="9">
    <source>
        <dbReference type="ARBA" id="ARBA00022741"/>
    </source>
</evidence>
<evidence type="ECO:0000256" key="16">
    <source>
        <dbReference type="HAMAP-Rule" id="MF_01274"/>
    </source>
</evidence>
<evidence type="ECO:0000256" key="4">
    <source>
        <dbReference type="ARBA" id="ARBA00005225"/>
    </source>
</evidence>
<evidence type="ECO:0000256" key="1">
    <source>
        <dbReference type="ARBA" id="ARBA00001206"/>
    </source>
</evidence>
<keyword evidence="18" id="KW-1185">Reference proteome</keyword>
<evidence type="ECO:0000256" key="11">
    <source>
        <dbReference type="ARBA" id="ARBA00022840"/>
    </source>
</evidence>
<evidence type="ECO:0000256" key="8">
    <source>
        <dbReference type="ARBA" id="ARBA00022679"/>
    </source>
</evidence>
<evidence type="ECO:0000256" key="6">
    <source>
        <dbReference type="ARBA" id="ARBA00012102"/>
    </source>
</evidence>
<protein>
    <recommendedName>
        <fullName evidence="15 16">Type III pantothenate kinase</fullName>
        <ecNumber evidence="6 16">2.7.1.33</ecNumber>
    </recommendedName>
    <alternativeName>
        <fullName evidence="16">PanK-III</fullName>
    </alternativeName>
    <alternativeName>
        <fullName evidence="16">Pantothenic acid kinase</fullName>
    </alternativeName>
</protein>
<feature type="binding site" evidence="16">
    <location>
        <position position="149"/>
    </location>
    <ligand>
        <name>ATP</name>
        <dbReference type="ChEBI" id="CHEBI:30616"/>
    </ligand>
</feature>
<dbReference type="OrthoDB" id="9804707at2"/>
<evidence type="ECO:0000256" key="13">
    <source>
        <dbReference type="ARBA" id="ARBA00022993"/>
    </source>
</evidence>
<dbReference type="PANTHER" id="PTHR34265">
    <property type="entry name" value="TYPE III PANTOTHENATE KINASE"/>
    <property type="match status" value="1"/>
</dbReference>
<dbReference type="UniPathway" id="UPA00241">
    <property type="reaction ID" value="UER00352"/>
</dbReference>
<keyword evidence="13 16" id="KW-0173">Coenzyme A biosynthesis</keyword>
<dbReference type="Gene3D" id="3.30.420.40">
    <property type="match status" value="2"/>
</dbReference>
<evidence type="ECO:0000313" key="17">
    <source>
        <dbReference type="EMBL" id="RHW31823.1"/>
    </source>
</evidence>
<dbReference type="GO" id="GO:0005737">
    <property type="term" value="C:cytoplasm"/>
    <property type="evidence" value="ECO:0007669"/>
    <property type="project" value="UniProtKB-SubCell"/>
</dbReference>
<evidence type="ECO:0000313" key="18">
    <source>
        <dbReference type="Proteomes" id="UP000284416"/>
    </source>
</evidence>
<dbReference type="GO" id="GO:0046872">
    <property type="term" value="F:metal ion binding"/>
    <property type="evidence" value="ECO:0007669"/>
    <property type="project" value="UniProtKB-KW"/>
</dbReference>
<comment type="subcellular location">
    <subcellularLocation>
        <location evidence="3 16">Cytoplasm</location>
    </subcellularLocation>
</comment>
<dbReference type="CDD" id="cd24015">
    <property type="entry name" value="ASKHA_NBD_PanK-III"/>
    <property type="match status" value="1"/>
</dbReference>
<dbReference type="AlphaFoldDB" id="A0A417YG79"/>
<dbReference type="Proteomes" id="UP000284416">
    <property type="component" value="Unassembled WGS sequence"/>
</dbReference>
<dbReference type="InterPro" id="IPR004619">
    <property type="entry name" value="Type_III_PanK"/>
</dbReference>
<dbReference type="NCBIfam" id="TIGR00671">
    <property type="entry name" value="baf"/>
    <property type="match status" value="1"/>
</dbReference>
<gene>
    <name evidence="16" type="primary">coaX</name>
    <name evidence="17" type="ORF">D1B31_21870</name>
</gene>
<dbReference type="InterPro" id="IPR043129">
    <property type="entry name" value="ATPase_NBD"/>
</dbReference>
<dbReference type="GO" id="GO:0015937">
    <property type="term" value="P:coenzyme A biosynthetic process"/>
    <property type="evidence" value="ECO:0007669"/>
    <property type="project" value="UniProtKB-UniRule"/>
</dbReference>
<keyword evidence="8 16" id="KW-0808">Transferase</keyword>
<evidence type="ECO:0000256" key="2">
    <source>
        <dbReference type="ARBA" id="ARBA00001958"/>
    </source>
</evidence>
<dbReference type="NCBIfam" id="NF009848">
    <property type="entry name" value="PRK13318.1-6"/>
    <property type="match status" value="1"/>
</dbReference>
<accession>A0A417YG79</accession>
<comment type="cofactor">
    <cofactor evidence="16">
        <name>NH4(+)</name>
        <dbReference type="ChEBI" id="CHEBI:28938"/>
    </cofactor>
    <cofactor evidence="16">
        <name>K(+)</name>
        <dbReference type="ChEBI" id="CHEBI:29103"/>
    </cofactor>
    <text evidence="16">A monovalent cation. Ammonium or potassium.</text>
</comment>
<dbReference type="GO" id="GO:0005524">
    <property type="term" value="F:ATP binding"/>
    <property type="evidence" value="ECO:0007669"/>
    <property type="project" value="UniProtKB-UniRule"/>
</dbReference>
<dbReference type="NCBIfam" id="NF009855">
    <property type="entry name" value="PRK13321.1"/>
    <property type="match status" value="1"/>
</dbReference>
<evidence type="ECO:0000256" key="15">
    <source>
        <dbReference type="ARBA" id="ARBA00040883"/>
    </source>
</evidence>